<keyword evidence="4" id="KW-0808">Transferase</keyword>
<evidence type="ECO:0000313" key="3">
    <source>
        <dbReference type="EMBL" id="RXN03602.1"/>
    </source>
</evidence>
<dbReference type="Proteomes" id="UP000290572">
    <property type="component" value="Unassembled WGS sequence"/>
</dbReference>
<dbReference type="PROSITE" id="PS50206">
    <property type="entry name" value="RHODANESE_3"/>
    <property type="match status" value="1"/>
</dbReference>
<evidence type="ECO:0000256" key="1">
    <source>
        <dbReference type="ARBA" id="ARBA00023150"/>
    </source>
</evidence>
<dbReference type="GO" id="GO:0042292">
    <property type="term" value="F:URM1 activating enzyme activity"/>
    <property type="evidence" value="ECO:0007669"/>
    <property type="project" value="TreeGrafter"/>
</dbReference>
<dbReference type="GO" id="GO:0004792">
    <property type="term" value="F:thiosulfate-cyanide sulfurtransferase activity"/>
    <property type="evidence" value="ECO:0007669"/>
    <property type="project" value="TreeGrafter"/>
</dbReference>
<dbReference type="Gene3D" id="3.40.250.10">
    <property type="entry name" value="Rhodanese-like domain"/>
    <property type="match status" value="2"/>
</dbReference>
<dbReference type="PANTHER" id="PTHR10953">
    <property type="entry name" value="UBIQUITIN-ACTIVATING ENZYME E1"/>
    <property type="match status" value="1"/>
</dbReference>
<dbReference type="InterPro" id="IPR001763">
    <property type="entry name" value="Rhodanese-like_dom"/>
</dbReference>
<name>A0A498NAG4_LABRO</name>
<dbReference type="GO" id="GO:0016779">
    <property type="term" value="F:nucleotidyltransferase activity"/>
    <property type="evidence" value="ECO:0007669"/>
    <property type="project" value="UniProtKB-KW"/>
</dbReference>
<dbReference type="GO" id="GO:0032447">
    <property type="term" value="P:protein urmylation"/>
    <property type="evidence" value="ECO:0007669"/>
    <property type="project" value="TreeGrafter"/>
</dbReference>
<protein>
    <submittedName>
        <fullName evidence="4">Adenylyltransferase and sulfurtransferase MOCS3</fullName>
    </submittedName>
</protein>
<keyword evidence="6" id="KW-1267">Proteomics identification</keyword>
<dbReference type="InterPro" id="IPR045886">
    <property type="entry name" value="ThiF/MoeB/HesA"/>
</dbReference>
<evidence type="ECO:0007829" key="6">
    <source>
        <dbReference type="PeptideAtlas" id="A0A498NAG4"/>
    </source>
</evidence>
<dbReference type="STRING" id="84645.A0A498NAG4"/>
<dbReference type="InterPro" id="IPR035985">
    <property type="entry name" value="Ubiquitin-activating_enz"/>
</dbReference>
<dbReference type="InterPro" id="IPR036873">
    <property type="entry name" value="Rhodanese-like_dom_sf"/>
</dbReference>
<dbReference type="InterPro" id="IPR000594">
    <property type="entry name" value="ThiF_NAD_FAD-bd"/>
</dbReference>
<feature type="domain" description="Rhodanese" evidence="2">
    <location>
        <begin position="223"/>
        <end position="297"/>
    </location>
</feature>
<accession>A0A498NAG4</accession>
<keyword evidence="5" id="KW-1185">Reference proteome</keyword>
<organism evidence="4 5">
    <name type="scientific">Labeo rohita</name>
    <name type="common">Indian major carp</name>
    <name type="synonym">Cyprinus rohita</name>
    <dbReference type="NCBI Taxonomy" id="84645"/>
    <lineage>
        <taxon>Eukaryota</taxon>
        <taxon>Metazoa</taxon>
        <taxon>Chordata</taxon>
        <taxon>Craniata</taxon>
        <taxon>Vertebrata</taxon>
        <taxon>Euteleostomi</taxon>
        <taxon>Actinopterygii</taxon>
        <taxon>Neopterygii</taxon>
        <taxon>Teleostei</taxon>
        <taxon>Ostariophysi</taxon>
        <taxon>Cypriniformes</taxon>
        <taxon>Cyprinidae</taxon>
        <taxon>Labeoninae</taxon>
        <taxon>Labeonini</taxon>
        <taxon>Labeo</taxon>
    </lineage>
</organism>
<evidence type="ECO:0000313" key="5">
    <source>
        <dbReference type="Proteomes" id="UP000290572"/>
    </source>
</evidence>
<reference evidence="4 5" key="1">
    <citation type="submission" date="2018-03" db="EMBL/GenBank/DDBJ databases">
        <title>Draft genome sequence of Rohu Carp (Labeo rohita).</title>
        <authorList>
            <person name="Das P."/>
            <person name="Kushwaha B."/>
            <person name="Joshi C.G."/>
            <person name="Kumar D."/>
            <person name="Nagpure N.S."/>
            <person name="Sahoo L."/>
            <person name="Das S.P."/>
            <person name="Bit A."/>
            <person name="Patnaik S."/>
            <person name="Meher P.K."/>
            <person name="Jayasankar P."/>
            <person name="Koringa P.G."/>
            <person name="Patel N.V."/>
            <person name="Hinsu A.T."/>
            <person name="Kumar R."/>
            <person name="Pandey M."/>
            <person name="Agarwal S."/>
            <person name="Srivastava S."/>
            <person name="Singh M."/>
            <person name="Iquebal M.A."/>
            <person name="Jaiswal S."/>
            <person name="Angadi U.B."/>
            <person name="Kumar N."/>
            <person name="Raza M."/>
            <person name="Shah T.M."/>
            <person name="Rai A."/>
            <person name="Jena J.K."/>
        </authorList>
    </citation>
    <scope>NUCLEOTIDE SEQUENCE [LARGE SCALE GENOMIC DNA]</scope>
    <source>
        <strain evidence="4">DASCIFA01</strain>
        <tissue evidence="4">Testis</tissue>
    </source>
</reference>
<evidence type="ECO:0000259" key="2">
    <source>
        <dbReference type="PROSITE" id="PS50206"/>
    </source>
</evidence>
<sequence length="299" mass="32940">MGNSILTGELQEKVTNLSPLKSNTTLNNEDIMRYSRQLLLPELGVKGQVALSNISVLVVGCGGLGCPLAQYLAAAGIGRLGLLDYDVVELSNLHRQVLHTELTQGQPKALSAAQAISRLNSSVHCVPYHLQLSRENAIQLIQHSASFEKQLLMFDGQEGRFRSIRLRPKQAECAVCGETPTVTELQDYEQFCGSAATDKCRRLNLLTKEQRVSVQEYKAIIDSSSPHLLLDVRPKVEVDICHLPTSILFVVCKLGNDSQKAVQLLEKMSGQEIEQITVKDVTGGLMAWAKKIDPSFPQY</sequence>
<gene>
    <name evidence="4" type="ORF">ROHU_021079</name>
    <name evidence="3" type="ORF">ROHU_034407</name>
</gene>
<dbReference type="GO" id="GO:0005737">
    <property type="term" value="C:cytoplasm"/>
    <property type="evidence" value="ECO:0007669"/>
    <property type="project" value="TreeGrafter"/>
</dbReference>
<dbReference type="AlphaFoldDB" id="A0A498NAG4"/>
<dbReference type="SUPFAM" id="SSF69572">
    <property type="entry name" value="Activating enzymes of the ubiquitin-like proteins"/>
    <property type="match status" value="1"/>
</dbReference>
<dbReference type="CDD" id="cd00757">
    <property type="entry name" value="ThiF_MoeB_HesA_family"/>
    <property type="match status" value="1"/>
</dbReference>
<evidence type="ECO:0000313" key="4">
    <source>
        <dbReference type="EMBL" id="RXN26145.1"/>
    </source>
</evidence>
<dbReference type="EMBL" id="QBIY01013478">
    <property type="protein sequence ID" value="RXN03602.1"/>
    <property type="molecule type" value="Genomic_DNA"/>
</dbReference>
<dbReference type="GO" id="GO:0002143">
    <property type="term" value="P:tRNA wobble position uridine thiolation"/>
    <property type="evidence" value="ECO:0007669"/>
    <property type="project" value="TreeGrafter"/>
</dbReference>
<dbReference type="EMBL" id="QBIY01012243">
    <property type="protein sequence ID" value="RXN26145.1"/>
    <property type="molecule type" value="Genomic_DNA"/>
</dbReference>
<dbReference type="PANTHER" id="PTHR10953:SF102">
    <property type="entry name" value="ADENYLYLTRANSFERASE AND SULFURTRANSFERASE MOCS3"/>
    <property type="match status" value="1"/>
</dbReference>
<keyword evidence="4" id="KW-0548">Nucleotidyltransferase</keyword>
<proteinExistence type="evidence at protein level"/>
<dbReference type="Pfam" id="PF00899">
    <property type="entry name" value="ThiF"/>
    <property type="match status" value="1"/>
</dbReference>
<keyword evidence="1" id="KW-0501">Molybdenum cofactor biosynthesis</keyword>
<dbReference type="GO" id="GO:0006777">
    <property type="term" value="P:Mo-molybdopterin cofactor biosynthetic process"/>
    <property type="evidence" value="ECO:0007669"/>
    <property type="project" value="UniProtKB-KW"/>
</dbReference>
<dbReference type="Gene3D" id="3.40.50.720">
    <property type="entry name" value="NAD(P)-binding Rossmann-like Domain"/>
    <property type="match status" value="1"/>
</dbReference>
<comment type="caution">
    <text evidence="4">The sequence shown here is derived from an EMBL/GenBank/DDBJ whole genome shotgun (WGS) entry which is preliminary data.</text>
</comment>